<proteinExistence type="predicted"/>
<dbReference type="EMBL" id="CP022189">
    <property type="protein sequence ID" value="AWI82904.1"/>
    <property type="molecule type" value="Genomic_DNA"/>
</dbReference>
<evidence type="ECO:0000313" key="1">
    <source>
        <dbReference type="EMBL" id="AWI82904.1"/>
    </source>
</evidence>
<dbReference type="Proteomes" id="UP000244915">
    <property type="component" value="Chromosome 1"/>
</dbReference>
<dbReference type="AlphaFoldDB" id="A0A2U8HAX1"/>
<dbReference type="KEGG" id="ypac:CEW88_04015"/>
<organism evidence="1 2">
    <name type="scientific">Alloyangia pacifica</name>
    <dbReference type="NCBI Taxonomy" id="311180"/>
    <lineage>
        <taxon>Bacteria</taxon>
        <taxon>Pseudomonadati</taxon>
        <taxon>Pseudomonadota</taxon>
        <taxon>Alphaproteobacteria</taxon>
        <taxon>Rhodobacterales</taxon>
        <taxon>Roseobacteraceae</taxon>
        <taxon>Alloyangia</taxon>
    </lineage>
</organism>
<sequence>MRDPHFSGVTTSTARTDAGICYRATTGPIVAPDQHPIADTVWVDLLEPDIGRTRQGHEGQLGIVYPQRRAALALATQFDHVSARENQPFQGEFRLARAARERGALVRAPVEGGDLLAVQKQLQEGNPKGRIHITKRQVTKPYRPIEDTDIRRKVIRRSDLRAPETRGLVV</sequence>
<evidence type="ECO:0000313" key="2">
    <source>
        <dbReference type="Proteomes" id="UP000244915"/>
    </source>
</evidence>
<gene>
    <name evidence="1" type="ORF">CEW88_04015</name>
</gene>
<accession>A0A2U8HAX1</accession>
<protein>
    <submittedName>
        <fullName evidence="1">Uncharacterized protein</fullName>
    </submittedName>
</protein>
<name>A0A2U8HAX1_9RHOB</name>
<reference evidence="1 2" key="1">
    <citation type="submission" date="2017-06" db="EMBL/GenBank/DDBJ databases">
        <title>Yangia sp. YSBP01 complete genome sequence.</title>
        <authorList>
            <person name="Woo J.-H."/>
            <person name="Kim H.-S."/>
        </authorList>
    </citation>
    <scope>NUCLEOTIDE SEQUENCE [LARGE SCALE GENOMIC DNA]</scope>
    <source>
        <strain evidence="1 2">YSBP01</strain>
    </source>
</reference>